<evidence type="ECO:0000256" key="6">
    <source>
        <dbReference type="ARBA" id="ARBA00022807"/>
    </source>
</evidence>
<dbReference type="GO" id="GO:0061136">
    <property type="term" value="P:regulation of proteasomal protein catabolic process"/>
    <property type="evidence" value="ECO:0007669"/>
    <property type="project" value="TreeGrafter"/>
</dbReference>
<dbReference type="PANTHER" id="PTHR43982">
    <property type="entry name" value="UBIQUITIN CARBOXYL-TERMINAL HYDROLASE"/>
    <property type="match status" value="1"/>
</dbReference>
<reference evidence="9" key="1">
    <citation type="journal article" date="2021" name="Mol. Plant Microbe Interact.">
        <title>Complete Genome Sequence of the Plant-Pathogenic Fungus Colletotrichum lupini.</title>
        <authorList>
            <person name="Baroncelli R."/>
            <person name="Pensec F."/>
            <person name="Da Lio D."/>
            <person name="Boufleur T."/>
            <person name="Vicente I."/>
            <person name="Sarrocco S."/>
            <person name="Picot A."/>
            <person name="Baraldi E."/>
            <person name="Sukno S."/>
            <person name="Thon M."/>
            <person name="Le Floch G."/>
        </authorList>
    </citation>
    <scope>NUCLEOTIDE SEQUENCE</scope>
    <source>
        <strain evidence="9">IMI 504893</strain>
    </source>
</reference>
<dbReference type="GO" id="GO:0070628">
    <property type="term" value="F:proteasome binding"/>
    <property type="evidence" value="ECO:0007669"/>
    <property type="project" value="TreeGrafter"/>
</dbReference>
<keyword evidence="3" id="KW-0645">Protease</keyword>
<dbReference type="InterPro" id="IPR044635">
    <property type="entry name" value="UBP14-like"/>
</dbReference>
<sequence>MSPSDSPTTQHWEGSPAPVKENMVGKTGTLDIPNEHGLRVWSSRHYGSPEFVHRPLILNAYISLGRLAPRWIQDLLNSDLDSGSFARIEWDQQARCSKPGVPHRLVLVGNQSTSDTRNPGLLSSVCAICDFHFLIRTCWDPDQLVCLCRPNALHFPPKDTDFYLHHLVNIKQPVRPTKSTSNYHPLIRETILAVEHFACSAPRCTLQVTVEISRPRLKREWLHLLLNEQRILDNLAKARKQSPERFADARDDWCTSAPVTLNTYLRDLLDRPNPRNISQRNKRFQVVFGEECYVIFRAIMFTEENLDKDGVLEPYFIPPTLEPGTPGIPTELSALRAFVEDMQAETESVIIRGGKTGENRPYVGNRLFKELQCLDYPQNKIAQTATEAHRILGVLPDFDKALIFFAYTRQSALCEKRRPTFVEALKDIALLTNDDDFQTRAIQELTIMDGMPAPDSIGAGDELQTQAYQFFSLKYTASDDNVVSAFNTKIEHSPSQADSAREMLQIIGRHRNSDRILTHANGPMDVASAYRILEVDPQWPDSTIVMMSSVKLNKDPKSKATEEVAIKAMEAIAEDRNSDEIREAARTLSLLAQAPDQSAQAVEMDARPSSSANLPVGLENIGNTCYLNSILQYLNTVIPIKDLLAHYPDYELGLDDSHIQRRLVGGNKLKIDRAEAVVARAFVDELSKLLDNLSGSQASAIRPSQRLANAVLLPTSNLTEDPAKQPSKTAEEPKTLEVMGTQFPAPPPLPARPAPGPPTHTAEHVEDVDMVNVTVDPISESASSVSSQTLVNLSDVDHEKKDYVPEDKTDIRIVSQPVEVSSARSTNDNDVKMTGFDTAVLNVEQRVLKALETQTRDSGTDQQDVEEVMGSIINRLQAAIKPTRVDTTDEVQWEPIMDTFYVELTNHTKFPNQDKYKSDSTLERAITAYPAEGGPTNIHDGLSRNFDLQRVAAGEADIMRYTSIKKLPPILHVLIQRTKGDGHKNMNPVEVFETLYLDRYMDTPDDPQFFKLRQKGWALQQRLDQLNNMPKTAVEDTQLIDSFISDFVHVDKTDAEETSSLLNDMPTSSLSFAGQELTFPIYPPQSDETFEKVEPPEPTGFTVEGRQQISNMREDELKSHKAELDQLFAQHKKHAYRLHAVICHSGQLRAGHYWVWIHDFEAGVWRKYNDRVVTENADTKEVMKTLNSNGDPYYLCYVEDGKEGDLVKVPKRQQENPNSAVKDGDRDADGDIELIDNALPKNVILNLFGSYTKETDAGDENPKEERGRALRRRSASNEEDSAELSEGITSANGDTVIRINLLRDWLWTLSNESEGIIISDWETTANTLLLNDRNDLDVTFLPVRIPVLLLLLVVLAECPSSQSPVIPPHSLPASLWRCLARRPNQDDDVGSAPPL</sequence>
<dbReference type="Pfam" id="PF00443">
    <property type="entry name" value="UCH"/>
    <property type="match status" value="1"/>
</dbReference>
<dbReference type="GeneID" id="73340437"/>
<feature type="compositionally biased region" description="Polar residues" evidence="7">
    <location>
        <begin position="1"/>
        <end position="12"/>
    </location>
</feature>
<keyword evidence="5 9" id="KW-0378">Hydrolase</keyword>
<feature type="compositionally biased region" description="Basic and acidic residues" evidence="7">
    <location>
        <begin position="1254"/>
        <end position="1268"/>
    </location>
</feature>
<dbReference type="InterPro" id="IPR038765">
    <property type="entry name" value="Papain-like_cys_pep_sf"/>
</dbReference>
<dbReference type="KEGG" id="clup:CLUP02_06428"/>
<evidence type="ECO:0000256" key="7">
    <source>
        <dbReference type="SAM" id="MobiDB-lite"/>
    </source>
</evidence>
<feature type="region of interest" description="Disordered" evidence="7">
    <location>
        <begin position="1"/>
        <end position="23"/>
    </location>
</feature>
<dbReference type="PROSITE" id="PS00972">
    <property type="entry name" value="USP_1"/>
    <property type="match status" value="1"/>
</dbReference>
<feature type="region of interest" description="Disordered" evidence="7">
    <location>
        <begin position="1254"/>
        <end position="1287"/>
    </location>
</feature>
<dbReference type="RefSeq" id="XP_049142570.1">
    <property type="nucleotide sequence ID" value="XM_049285427.1"/>
</dbReference>
<dbReference type="PROSITE" id="PS00973">
    <property type="entry name" value="USP_2"/>
    <property type="match status" value="1"/>
</dbReference>
<evidence type="ECO:0000256" key="1">
    <source>
        <dbReference type="ARBA" id="ARBA00000707"/>
    </source>
</evidence>
<evidence type="ECO:0000256" key="3">
    <source>
        <dbReference type="ARBA" id="ARBA00022670"/>
    </source>
</evidence>
<evidence type="ECO:0000259" key="8">
    <source>
        <dbReference type="PROSITE" id="PS50235"/>
    </source>
</evidence>
<evidence type="ECO:0000256" key="4">
    <source>
        <dbReference type="ARBA" id="ARBA00022786"/>
    </source>
</evidence>
<evidence type="ECO:0000256" key="2">
    <source>
        <dbReference type="ARBA" id="ARBA00012759"/>
    </source>
</evidence>
<gene>
    <name evidence="9" type="ORF">CLUP02_06428</name>
</gene>
<dbReference type="Proteomes" id="UP000830671">
    <property type="component" value="Chromosome 3"/>
</dbReference>
<dbReference type="GO" id="GO:0004843">
    <property type="term" value="F:cysteine-type deubiquitinase activity"/>
    <property type="evidence" value="ECO:0007669"/>
    <property type="project" value="UniProtKB-EC"/>
</dbReference>
<dbReference type="EMBL" id="CP019475">
    <property type="protein sequence ID" value="UQC80942.1"/>
    <property type="molecule type" value="Genomic_DNA"/>
</dbReference>
<dbReference type="InterPro" id="IPR025305">
    <property type="entry name" value="UCH_repeat_domain"/>
</dbReference>
<dbReference type="GO" id="GO:0043161">
    <property type="term" value="P:proteasome-mediated ubiquitin-dependent protein catabolic process"/>
    <property type="evidence" value="ECO:0007669"/>
    <property type="project" value="InterPro"/>
</dbReference>
<accession>A0A9Q8SQW6</accession>
<dbReference type="PROSITE" id="PS50235">
    <property type="entry name" value="USP_3"/>
    <property type="match status" value="1"/>
</dbReference>
<dbReference type="PANTHER" id="PTHR43982:SF6">
    <property type="entry name" value="UBIQUITIN CARBOXYL-TERMINAL HYDROLASE 2-RELATED"/>
    <property type="match status" value="1"/>
</dbReference>
<feature type="region of interest" description="Disordered" evidence="7">
    <location>
        <begin position="715"/>
        <end position="735"/>
    </location>
</feature>
<keyword evidence="6" id="KW-0788">Thiol protease</keyword>
<dbReference type="SUPFAM" id="SSF54001">
    <property type="entry name" value="Cysteine proteinases"/>
    <property type="match status" value="1"/>
</dbReference>
<dbReference type="GO" id="GO:0016579">
    <property type="term" value="P:protein deubiquitination"/>
    <property type="evidence" value="ECO:0007669"/>
    <property type="project" value="InterPro"/>
</dbReference>
<dbReference type="EC" id="3.4.19.12" evidence="2"/>
<dbReference type="Gene3D" id="3.90.70.10">
    <property type="entry name" value="Cysteine proteinases"/>
    <property type="match status" value="2"/>
</dbReference>
<keyword evidence="4" id="KW-0833">Ubl conjugation pathway</keyword>
<dbReference type="InterPro" id="IPR028889">
    <property type="entry name" value="USP"/>
</dbReference>
<name>A0A9Q8SQW6_9PEZI</name>
<dbReference type="Pfam" id="PF13446">
    <property type="entry name" value="RPT"/>
    <property type="match status" value="2"/>
</dbReference>
<evidence type="ECO:0000313" key="10">
    <source>
        <dbReference type="Proteomes" id="UP000830671"/>
    </source>
</evidence>
<evidence type="ECO:0000256" key="5">
    <source>
        <dbReference type="ARBA" id="ARBA00022801"/>
    </source>
</evidence>
<dbReference type="InterPro" id="IPR001394">
    <property type="entry name" value="Peptidase_C19_UCH"/>
</dbReference>
<organism evidence="9 10">
    <name type="scientific">Colletotrichum lupini</name>
    <dbReference type="NCBI Taxonomy" id="145971"/>
    <lineage>
        <taxon>Eukaryota</taxon>
        <taxon>Fungi</taxon>
        <taxon>Dikarya</taxon>
        <taxon>Ascomycota</taxon>
        <taxon>Pezizomycotina</taxon>
        <taxon>Sordariomycetes</taxon>
        <taxon>Hypocreomycetidae</taxon>
        <taxon>Glomerellales</taxon>
        <taxon>Glomerellaceae</taxon>
        <taxon>Colletotrichum</taxon>
        <taxon>Colletotrichum acutatum species complex</taxon>
    </lineage>
</organism>
<protein>
    <recommendedName>
        <fullName evidence="2">ubiquitinyl hydrolase 1</fullName>
        <ecNumber evidence="2">3.4.19.12</ecNumber>
    </recommendedName>
</protein>
<comment type="catalytic activity">
    <reaction evidence="1">
        <text>Thiol-dependent hydrolysis of ester, thioester, amide, peptide and isopeptide bonds formed by the C-terminal Gly of ubiquitin (a 76-residue protein attached to proteins as an intracellular targeting signal).</text>
        <dbReference type="EC" id="3.4.19.12"/>
    </reaction>
</comment>
<evidence type="ECO:0000313" key="9">
    <source>
        <dbReference type="EMBL" id="UQC80942.1"/>
    </source>
</evidence>
<dbReference type="InterPro" id="IPR018200">
    <property type="entry name" value="USP_CS"/>
</dbReference>
<feature type="domain" description="USP" evidence="8">
    <location>
        <begin position="616"/>
        <end position="1200"/>
    </location>
</feature>
<dbReference type="CDD" id="cd02666">
    <property type="entry name" value="Peptidase_C19J"/>
    <property type="match status" value="1"/>
</dbReference>
<keyword evidence="10" id="KW-1185">Reference proteome</keyword>
<proteinExistence type="predicted"/>